<evidence type="ECO:0008006" key="3">
    <source>
        <dbReference type="Google" id="ProtNLM"/>
    </source>
</evidence>
<sequence length="319" mass="35384">MKTNLDLEPCLRQHSSHGVIRVVKLDELGVHSRTTYRRCQPGGPWTYLLPGIVLLSNSRPTARQRIEAALLHARGAGLLTGFEAARRFGLRNVPTGNEVHLLVPADCQFRSPGFVLIERTTHVPQRRDVGGVPTAPPARAILDGVRRLRDRDAVTALLIEARQSGLCSLAELSAELQTGSRRGTALPRAVLKSLADDLRSVAEAHAGKLWRRAGLPPPSRNPVLLHADGRYIATPDLWWDEVALAWEIDSFEHHFRRHDYAATLERNARYAGAGVILVQTVPSRLKRAPDAVINDLRAAYDIARTRPRPPLQTRRPPLV</sequence>
<name>A0ABS4PN78_9PSEU</name>
<keyword evidence="2" id="KW-1185">Reference proteome</keyword>
<evidence type="ECO:0000313" key="1">
    <source>
        <dbReference type="EMBL" id="MBP2180793.1"/>
    </source>
</evidence>
<accession>A0ABS4PN78</accession>
<gene>
    <name evidence="1" type="ORF">JOM49_002319</name>
</gene>
<protein>
    <recommendedName>
        <fullName evidence="3">Transcriptional regulator, AbiEi antitoxin, Type IV TA system</fullName>
    </recommendedName>
</protein>
<dbReference type="Proteomes" id="UP000741013">
    <property type="component" value="Unassembled WGS sequence"/>
</dbReference>
<proteinExistence type="predicted"/>
<comment type="caution">
    <text evidence="1">The sequence shown here is derived from an EMBL/GenBank/DDBJ whole genome shotgun (WGS) entry which is preliminary data.</text>
</comment>
<evidence type="ECO:0000313" key="2">
    <source>
        <dbReference type="Proteomes" id="UP000741013"/>
    </source>
</evidence>
<reference evidence="1 2" key="1">
    <citation type="submission" date="2021-03" db="EMBL/GenBank/DDBJ databases">
        <title>Sequencing the genomes of 1000 actinobacteria strains.</title>
        <authorList>
            <person name="Klenk H.-P."/>
        </authorList>
    </citation>
    <scope>NUCLEOTIDE SEQUENCE [LARGE SCALE GENOMIC DNA]</scope>
    <source>
        <strain evidence="1 2">DSM 45510</strain>
    </source>
</reference>
<dbReference type="RefSeq" id="WP_209664294.1">
    <property type="nucleotide sequence ID" value="NZ_JAGGMS010000001.1"/>
</dbReference>
<organism evidence="1 2">
    <name type="scientific">Amycolatopsis magusensis</name>
    <dbReference type="NCBI Taxonomy" id="882444"/>
    <lineage>
        <taxon>Bacteria</taxon>
        <taxon>Bacillati</taxon>
        <taxon>Actinomycetota</taxon>
        <taxon>Actinomycetes</taxon>
        <taxon>Pseudonocardiales</taxon>
        <taxon>Pseudonocardiaceae</taxon>
        <taxon>Amycolatopsis</taxon>
    </lineage>
</organism>
<dbReference type="EMBL" id="JAGGMS010000001">
    <property type="protein sequence ID" value="MBP2180793.1"/>
    <property type="molecule type" value="Genomic_DNA"/>
</dbReference>